<keyword evidence="3" id="KW-1185">Reference proteome</keyword>
<evidence type="ECO:0000313" key="3">
    <source>
        <dbReference type="Proteomes" id="UP000005408"/>
    </source>
</evidence>
<dbReference type="PANTHER" id="PTHR34239:SF2">
    <property type="entry name" value="TRANSPOSABLE ELEMENT P TRANSPOSASE_THAP9 CONSERVED DOMAIN-CONTAINING PROTEIN"/>
    <property type="match status" value="1"/>
</dbReference>
<feature type="region of interest" description="Disordered" evidence="1">
    <location>
        <begin position="163"/>
        <end position="190"/>
    </location>
</feature>
<feature type="compositionally biased region" description="Basic and acidic residues" evidence="1">
    <location>
        <begin position="313"/>
        <end position="325"/>
    </location>
</feature>
<proteinExistence type="predicted"/>
<dbReference type="PANTHER" id="PTHR34239">
    <property type="entry name" value="APPLE DOMAIN-CONTAINING PROTEIN"/>
    <property type="match status" value="1"/>
</dbReference>
<feature type="region of interest" description="Disordered" evidence="1">
    <location>
        <begin position="20"/>
        <end position="49"/>
    </location>
</feature>
<feature type="region of interest" description="Disordered" evidence="1">
    <location>
        <begin position="92"/>
        <end position="127"/>
    </location>
</feature>
<dbReference type="Proteomes" id="UP000005408">
    <property type="component" value="Unassembled WGS sequence"/>
</dbReference>
<reference evidence="2" key="1">
    <citation type="submission" date="2022-08" db="UniProtKB">
        <authorList>
            <consortium name="EnsemblMetazoa"/>
        </authorList>
    </citation>
    <scope>IDENTIFICATION</scope>
    <source>
        <strain evidence="2">05x7-T-G4-1.051#20</strain>
    </source>
</reference>
<sequence length="354" mass="40072">MTDSLLQRLAKELEADEHLDISTEVANAPSNLGSPQKTSTPIKEQQSVPESLSDSIKFLIESQQRQFQEFQSLVIEEIKSTNARIDTFCEEPATKKRKSSNDDIEIDNLSVEGNSSQDREETKPDGNISILSKLSDKFTSSEKTGPCINSELSKILKSIVRDRQTKKDDEKRRTDLLEKNPRPENCDYLSTPRVNPEIWRKISTTTRSKDIEFQKTQSSLLRAFGPVAYVLEKLVEKDPKGENEEISPLIESLMDTVVLLSMANDDMNEYRRNNIKPDLHTDYRSLCSNQVPVTEMLFGDNHCRDQGLLGQMDPRRERRGGENKPETTPSHPYGTRAAVCGPLTKQRSSRLAAL</sequence>
<accession>A0A8W8NUM8</accession>
<dbReference type="EnsemblMetazoa" id="G7662.1">
    <property type="protein sequence ID" value="G7662.1:cds"/>
    <property type="gene ID" value="G7662"/>
</dbReference>
<organism evidence="2 3">
    <name type="scientific">Magallana gigas</name>
    <name type="common">Pacific oyster</name>
    <name type="synonym">Crassostrea gigas</name>
    <dbReference type="NCBI Taxonomy" id="29159"/>
    <lineage>
        <taxon>Eukaryota</taxon>
        <taxon>Metazoa</taxon>
        <taxon>Spiralia</taxon>
        <taxon>Lophotrochozoa</taxon>
        <taxon>Mollusca</taxon>
        <taxon>Bivalvia</taxon>
        <taxon>Autobranchia</taxon>
        <taxon>Pteriomorphia</taxon>
        <taxon>Ostreida</taxon>
        <taxon>Ostreoidea</taxon>
        <taxon>Ostreidae</taxon>
        <taxon>Magallana</taxon>
    </lineage>
</organism>
<feature type="region of interest" description="Disordered" evidence="1">
    <location>
        <begin position="304"/>
        <end position="338"/>
    </location>
</feature>
<dbReference type="AlphaFoldDB" id="A0A8W8NUM8"/>
<name>A0A8W8NUM8_MAGGI</name>
<evidence type="ECO:0000256" key="1">
    <source>
        <dbReference type="SAM" id="MobiDB-lite"/>
    </source>
</evidence>
<evidence type="ECO:0000313" key="2">
    <source>
        <dbReference type="EnsemblMetazoa" id="G7662.1:cds"/>
    </source>
</evidence>
<feature type="compositionally biased region" description="Polar residues" evidence="1">
    <location>
        <begin position="24"/>
        <end position="49"/>
    </location>
</feature>
<protein>
    <submittedName>
        <fullName evidence="2">Uncharacterized protein</fullName>
    </submittedName>
</protein>
<feature type="compositionally biased region" description="Basic and acidic residues" evidence="1">
    <location>
        <begin position="163"/>
        <end position="185"/>
    </location>
</feature>